<protein>
    <submittedName>
        <fullName evidence="2">GCN5-related N-acetyltransferase</fullName>
    </submittedName>
</protein>
<dbReference type="PANTHER" id="PTHR13538">
    <property type="entry name" value="N-ACETYLTRANSFERASE 6"/>
    <property type="match status" value="1"/>
</dbReference>
<dbReference type="KEGG" id="ral:Rumal_3696"/>
<sequence>MNIRTIRACELWQRTGAYYVRIQGMSKQHGITLRQEFDEHDTPDTDYILLTDDDFPVATCRFYPLSEDSAMIGRVVVLPEYRGKGLGRIVMDEAEKWLSEKGFSSAVIEARDVCVGFYRKLGYNITDDTPVYGGTFTCIRMEKELNKLN</sequence>
<keyword evidence="2" id="KW-0808">Transferase</keyword>
<dbReference type="Proteomes" id="UP000006919">
    <property type="component" value="Plasmid pRUMAL02"/>
</dbReference>
<evidence type="ECO:0000259" key="1">
    <source>
        <dbReference type="PROSITE" id="PS51186"/>
    </source>
</evidence>
<geneLocation type="plasmid" evidence="2 3">
    <name>pRUMAL02</name>
</geneLocation>
<evidence type="ECO:0000313" key="2">
    <source>
        <dbReference type="EMBL" id="ADU24134.1"/>
    </source>
</evidence>
<accession>E6UKD8</accession>
<dbReference type="HOGENOM" id="CLU_056607_6_1_9"/>
<evidence type="ECO:0000313" key="3">
    <source>
        <dbReference type="Proteomes" id="UP000006919"/>
    </source>
</evidence>
<dbReference type="Gene3D" id="3.40.630.30">
    <property type="match status" value="1"/>
</dbReference>
<proteinExistence type="predicted"/>
<dbReference type="InterPro" id="IPR000182">
    <property type="entry name" value="GNAT_dom"/>
</dbReference>
<organism evidence="2 3">
    <name type="scientific">Ruminococcus albus (strain ATCC 27210 / DSM 20455 / JCM 14654 / NCDO 2250 / 7)</name>
    <dbReference type="NCBI Taxonomy" id="697329"/>
    <lineage>
        <taxon>Bacteria</taxon>
        <taxon>Bacillati</taxon>
        <taxon>Bacillota</taxon>
        <taxon>Clostridia</taxon>
        <taxon>Eubacteriales</taxon>
        <taxon>Oscillospiraceae</taxon>
        <taxon>Ruminococcus</taxon>
    </lineage>
</organism>
<gene>
    <name evidence="2" type="ordered locus">Rumal_3696</name>
</gene>
<keyword evidence="2" id="KW-0614">Plasmid</keyword>
<dbReference type="SUPFAM" id="SSF55729">
    <property type="entry name" value="Acyl-CoA N-acyltransferases (Nat)"/>
    <property type="match status" value="1"/>
</dbReference>
<feature type="domain" description="N-acetyltransferase" evidence="1">
    <location>
        <begin position="1"/>
        <end position="146"/>
    </location>
</feature>
<dbReference type="InterPro" id="IPR016181">
    <property type="entry name" value="Acyl_CoA_acyltransferase"/>
</dbReference>
<dbReference type="PROSITE" id="PS51186">
    <property type="entry name" value="GNAT"/>
    <property type="match status" value="1"/>
</dbReference>
<dbReference type="GO" id="GO:0005737">
    <property type="term" value="C:cytoplasm"/>
    <property type="evidence" value="ECO:0007669"/>
    <property type="project" value="TreeGrafter"/>
</dbReference>
<dbReference type="PANTHER" id="PTHR13538:SF4">
    <property type="entry name" value="N-ALPHA-ACETYLTRANSFERASE 80"/>
    <property type="match status" value="1"/>
</dbReference>
<dbReference type="Pfam" id="PF00583">
    <property type="entry name" value="Acetyltransf_1"/>
    <property type="match status" value="1"/>
</dbReference>
<dbReference type="GO" id="GO:1905502">
    <property type="term" value="F:acetyl-CoA binding"/>
    <property type="evidence" value="ECO:0007669"/>
    <property type="project" value="TreeGrafter"/>
</dbReference>
<dbReference type="CDD" id="cd04301">
    <property type="entry name" value="NAT_SF"/>
    <property type="match status" value="1"/>
</dbReference>
<name>E6UKD8_RUMA7</name>
<dbReference type="InterPro" id="IPR039840">
    <property type="entry name" value="NAA80"/>
</dbReference>
<dbReference type="RefSeq" id="WP_013483679.1">
    <property type="nucleotide sequence ID" value="NC_014825.1"/>
</dbReference>
<dbReference type="EMBL" id="CP002405">
    <property type="protein sequence ID" value="ADU24134.1"/>
    <property type="molecule type" value="Genomic_DNA"/>
</dbReference>
<reference evidence="3" key="1">
    <citation type="journal article" date="2011" name="J. Bacteriol.">
        <title>Complete genome of the cellulolytic ruminal bacterium Ruminococcus albus 7.</title>
        <authorList>
            <person name="Suen G."/>
            <person name="Stevenson D.M."/>
            <person name="Bruce D.C."/>
            <person name="Chertkov O."/>
            <person name="Copeland A."/>
            <person name="Cheng J.F."/>
            <person name="Detter C."/>
            <person name="Detter J.C."/>
            <person name="Goodwin L.A."/>
            <person name="Han C.S."/>
            <person name="Hauser L.J."/>
            <person name="Ivanova N.N."/>
            <person name="Kyrpides N.C."/>
            <person name="Land M.L."/>
            <person name="Lapidus A."/>
            <person name="Lucas S."/>
            <person name="Ovchinnikova G."/>
            <person name="Pitluck S."/>
            <person name="Tapia R."/>
            <person name="Woyke T."/>
            <person name="Boyum J."/>
            <person name="Mead D."/>
            <person name="Weimer P.J."/>
        </authorList>
    </citation>
    <scope>NUCLEOTIDE SEQUENCE [LARGE SCALE GENOMIC DNA]</scope>
    <source>
        <strain evidence="3">ATCC 27210 / DSM 20455 / JCM 14654 / NCDO 2250 / 7</strain>
        <plasmid evidence="3">pRUMAL02</plasmid>
    </source>
</reference>
<dbReference type="OrthoDB" id="9800797at2"/>
<dbReference type="AlphaFoldDB" id="E6UKD8"/>
<dbReference type="GO" id="GO:0008080">
    <property type="term" value="F:N-acetyltransferase activity"/>
    <property type="evidence" value="ECO:0007669"/>
    <property type="project" value="InterPro"/>
</dbReference>